<dbReference type="InterPro" id="IPR016633">
    <property type="entry name" value="EarP"/>
</dbReference>
<organism evidence="8">
    <name type="scientific">Neisseria gonorrhoeae</name>
    <dbReference type="NCBI Taxonomy" id="485"/>
    <lineage>
        <taxon>Bacteria</taxon>
        <taxon>Pseudomonadati</taxon>
        <taxon>Pseudomonadota</taxon>
        <taxon>Betaproteobacteria</taxon>
        <taxon>Neisseriales</taxon>
        <taxon>Neisseriaceae</taxon>
        <taxon>Neisseria</taxon>
    </lineage>
</organism>
<evidence type="ECO:0000256" key="2">
    <source>
        <dbReference type="ARBA" id="ARBA00022679"/>
    </source>
</evidence>
<comment type="catalytic activity">
    <reaction evidence="7">
        <text>dTDP-beta-L-rhamnose + L-arginyl-[protein] = N(omega)-(alpha-L-rhamnosyl)-L-arginyl-[protein] + dTDP + H(+)</text>
        <dbReference type="Rhea" id="RHEA:66692"/>
        <dbReference type="Rhea" id="RHEA-COMP:10532"/>
        <dbReference type="Rhea" id="RHEA-COMP:17096"/>
        <dbReference type="ChEBI" id="CHEBI:15378"/>
        <dbReference type="ChEBI" id="CHEBI:29965"/>
        <dbReference type="ChEBI" id="CHEBI:57510"/>
        <dbReference type="ChEBI" id="CHEBI:58369"/>
        <dbReference type="ChEBI" id="CHEBI:167445"/>
    </reaction>
    <physiologicalReaction direction="left-to-right" evidence="7">
        <dbReference type="Rhea" id="RHEA:66693"/>
    </physiologicalReaction>
</comment>
<reference evidence="8" key="1">
    <citation type="submission" date="2018-06" db="EMBL/GenBank/DDBJ databases">
        <authorList>
            <consortium name="Pathogen Informatics"/>
            <person name="Doyle S."/>
        </authorList>
    </citation>
    <scope>NUCLEOTIDE SEQUENCE [LARGE SCALE GENOMIC DNA]</scope>
    <source>
        <strain evidence="8">NCTC11421</strain>
    </source>
</reference>
<evidence type="ECO:0000256" key="7">
    <source>
        <dbReference type="ARBA" id="ARBA00048472"/>
    </source>
</evidence>
<gene>
    <name evidence="8" type="ORF">NCTC11421_01224</name>
</gene>
<comment type="function">
    <text evidence="3">Protein-arginine rhamnosyltransferase that catalyzes the transfer of a single rhamnose to elongation factor P (EF-P) on 'Lys-32', a modification required for EF-P-dependent rescue of polyproline stalled ribosomes.</text>
</comment>
<comment type="similarity">
    <text evidence="4">Belongs to the glycosyltransferase 104 family.</text>
</comment>
<keyword evidence="2" id="KW-0808">Transferase</keyword>
<evidence type="ECO:0000256" key="1">
    <source>
        <dbReference type="ARBA" id="ARBA00022676"/>
    </source>
</evidence>
<protein>
    <recommendedName>
        <fullName evidence="5">Protein-arginine rhamnosyltransferase</fullName>
    </recommendedName>
    <alternativeName>
        <fullName evidence="6">EF-P arginine rhamnosyltransferase</fullName>
    </alternativeName>
</protein>
<evidence type="ECO:0000256" key="3">
    <source>
        <dbReference type="ARBA" id="ARBA00024303"/>
    </source>
</evidence>
<name>A0A378VW44_NEIGO</name>
<dbReference type="EMBL" id="UGRI01000001">
    <property type="protein sequence ID" value="SUA21116.1"/>
    <property type="molecule type" value="Genomic_DNA"/>
</dbReference>
<evidence type="ECO:0000313" key="8">
    <source>
        <dbReference type="EMBL" id="SUA21116.1"/>
    </source>
</evidence>
<sequence length="120" mass="13774">MHRELGWQVHLWTDDVSALRALCPDLPDVPFVHQDIHVRTWHSDAADIDTAPVPDAVIETFACDLPENVLNIIRRHKPLWLNWEYLSAEESNERLHLMPSPQEGVQKYFGLWVSAKKAAG</sequence>
<dbReference type="GO" id="GO:0106361">
    <property type="term" value="F:protein-arginine rhamnosyltransferase activity"/>
    <property type="evidence" value="ECO:0007669"/>
    <property type="project" value="InterPro"/>
</dbReference>
<accession>A0A378VW44</accession>
<evidence type="ECO:0000256" key="4">
    <source>
        <dbReference type="ARBA" id="ARBA00024346"/>
    </source>
</evidence>
<proteinExistence type="inferred from homology"/>
<evidence type="ECO:0000256" key="5">
    <source>
        <dbReference type="ARBA" id="ARBA00024416"/>
    </source>
</evidence>
<dbReference type="Pfam" id="PF10093">
    <property type="entry name" value="EarP"/>
    <property type="match status" value="1"/>
</dbReference>
<dbReference type="AlphaFoldDB" id="A0A378VW44"/>
<evidence type="ECO:0000256" key="6">
    <source>
        <dbReference type="ARBA" id="ARBA00030025"/>
    </source>
</evidence>
<keyword evidence="1" id="KW-0328">Glycosyltransferase</keyword>